<dbReference type="PANTHER" id="PTHR47629:SF6">
    <property type="entry name" value="CW DOMAIN-CONTAINING PROTEIN-RELATED"/>
    <property type="match status" value="1"/>
</dbReference>
<keyword evidence="1" id="KW-0732">Signal</keyword>
<dbReference type="HOGENOM" id="CLU_045736_5_1_1"/>
<reference evidence="3" key="1">
    <citation type="submission" date="2007-07" db="EMBL/GenBank/DDBJ databases">
        <title>PCAP assembly of the Caenorhabditis remanei genome.</title>
        <authorList>
            <consortium name="The Caenorhabditis remanei Sequencing Consortium"/>
            <person name="Wilson R.K."/>
        </authorList>
    </citation>
    <scope>NUCLEOTIDE SEQUENCE [LARGE SCALE GENOMIC DNA]</scope>
    <source>
        <strain evidence="3">PB4641</strain>
    </source>
</reference>
<evidence type="ECO:0000259" key="2">
    <source>
        <dbReference type="SMART" id="SM00605"/>
    </source>
</evidence>
<dbReference type="eggNOG" id="ENOG502TIPK">
    <property type="taxonomic scope" value="Eukaryota"/>
</dbReference>
<sequence>MNILLSVLFFSILSAHGYELKMMLIYGESVENTGSPSSELKISWEQCYSKCYGMGECMIAFYYSSTCKLYDSKTIKINKLNSAANKLLAIKVGILTQNLNFSFLKRYLENGTCPLTSWTSGTVSDLWIENEQLHNNTFIATSNSSITFSRSTFKCENGTRLFQRDVYYVCIGLQLFENPECNDQPSAINMCEQGGWLSITGPRGQEQYDYLYGQKQFYSSSERWKAQTIFWVDGVSGKLMDDTIGGYYKIYPCSGNPQNLCTYIGHVHCTIGISHDLCGRKENNGYCWRGAACRKGLTQIN</sequence>
<dbReference type="OMA" id="KCENGTR"/>
<feature type="domain" description="PAN-3" evidence="2">
    <location>
        <begin position="5"/>
        <end position="127"/>
    </location>
</feature>
<evidence type="ECO:0000313" key="3">
    <source>
        <dbReference type="EMBL" id="EFO95718.1"/>
    </source>
</evidence>
<feature type="signal peptide" evidence="1">
    <location>
        <begin position="1"/>
        <end position="17"/>
    </location>
</feature>
<dbReference type="InParanoid" id="E3M8T8"/>
<evidence type="ECO:0000313" key="4">
    <source>
        <dbReference type="Proteomes" id="UP000008281"/>
    </source>
</evidence>
<dbReference type="InterPro" id="IPR006583">
    <property type="entry name" value="PAN-3_domain"/>
</dbReference>
<dbReference type="Pfam" id="PF08277">
    <property type="entry name" value="PAN_3"/>
    <property type="match status" value="1"/>
</dbReference>
<dbReference type="AlphaFoldDB" id="E3M8T8"/>
<dbReference type="OrthoDB" id="5903066at2759"/>
<dbReference type="SMART" id="SM00605">
    <property type="entry name" value="CW"/>
    <property type="match status" value="1"/>
</dbReference>
<dbReference type="EMBL" id="DS268429">
    <property type="protein sequence ID" value="EFO95718.1"/>
    <property type="molecule type" value="Genomic_DNA"/>
</dbReference>
<name>E3M8T8_CAERE</name>
<organism evidence="4">
    <name type="scientific">Caenorhabditis remanei</name>
    <name type="common">Caenorhabditis vulgaris</name>
    <dbReference type="NCBI Taxonomy" id="31234"/>
    <lineage>
        <taxon>Eukaryota</taxon>
        <taxon>Metazoa</taxon>
        <taxon>Ecdysozoa</taxon>
        <taxon>Nematoda</taxon>
        <taxon>Chromadorea</taxon>
        <taxon>Rhabditida</taxon>
        <taxon>Rhabditina</taxon>
        <taxon>Rhabditomorpha</taxon>
        <taxon>Rhabditoidea</taxon>
        <taxon>Rhabditidae</taxon>
        <taxon>Peloderinae</taxon>
        <taxon>Caenorhabditis</taxon>
    </lineage>
</organism>
<protein>
    <recommendedName>
        <fullName evidence="2">PAN-3 domain-containing protein</fullName>
    </recommendedName>
</protein>
<gene>
    <name evidence="3" type="ORF">CRE_14016</name>
</gene>
<feature type="chain" id="PRO_5003174506" description="PAN-3 domain-containing protein" evidence="1">
    <location>
        <begin position="18"/>
        <end position="301"/>
    </location>
</feature>
<keyword evidence="4" id="KW-1185">Reference proteome</keyword>
<dbReference type="Proteomes" id="UP000008281">
    <property type="component" value="Unassembled WGS sequence"/>
</dbReference>
<dbReference type="FunCoup" id="E3M8T8">
    <property type="interactions" value="1108"/>
</dbReference>
<proteinExistence type="predicted"/>
<accession>E3M8T8</accession>
<dbReference type="PANTHER" id="PTHR47629">
    <property type="entry name" value="C-TYPE LECTIN-RELATED"/>
    <property type="match status" value="1"/>
</dbReference>
<evidence type="ECO:0000256" key="1">
    <source>
        <dbReference type="SAM" id="SignalP"/>
    </source>
</evidence>